<dbReference type="InterPro" id="IPR041583">
    <property type="entry name" value="TetR_C_31"/>
</dbReference>
<keyword evidence="7" id="KW-1185">Reference proteome</keyword>
<name>A0A931CCE4_9ACTN</name>
<gene>
    <name evidence="6" type="ORF">I4J89_24245</name>
</gene>
<feature type="domain" description="HTH tetR-type" evidence="5">
    <location>
        <begin position="9"/>
        <end position="69"/>
    </location>
</feature>
<dbReference type="EMBL" id="JADQTO010000011">
    <property type="protein sequence ID" value="MBG0564563.1"/>
    <property type="molecule type" value="Genomic_DNA"/>
</dbReference>
<proteinExistence type="predicted"/>
<dbReference type="Pfam" id="PF00440">
    <property type="entry name" value="TetR_N"/>
    <property type="match status" value="1"/>
</dbReference>
<organism evidence="6 7">
    <name type="scientific">Actinoplanes aureus</name>
    <dbReference type="NCBI Taxonomy" id="2792083"/>
    <lineage>
        <taxon>Bacteria</taxon>
        <taxon>Bacillati</taxon>
        <taxon>Actinomycetota</taxon>
        <taxon>Actinomycetes</taxon>
        <taxon>Micromonosporales</taxon>
        <taxon>Micromonosporaceae</taxon>
        <taxon>Actinoplanes</taxon>
    </lineage>
</organism>
<evidence type="ECO:0000313" key="7">
    <source>
        <dbReference type="Proteomes" id="UP000598146"/>
    </source>
</evidence>
<dbReference type="PRINTS" id="PR00455">
    <property type="entry name" value="HTHTETR"/>
</dbReference>
<keyword evidence="3" id="KW-0804">Transcription</keyword>
<dbReference type="RefSeq" id="WP_196416337.1">
    <property type="nucleotide sequence ID" value="NZ_JADQTO010000011.1"/>
</dbReference>
<reference evidence="6" key="1">
    <citation type="submission" date="2020-11" db="EMBL/GenBank/DDBJ databases">
        <title>Isolation and identification of active actinomycetes.</title>
        <authorList>
            <person name="Sun X."/>
        </authorList>
    </citation>
    <scope>NUCLEOTIDE SEQUENCE</scope>
    <source>
        <strain evidence="6">NEAU-A11</strain>
    </source>
</reference>
<dbReference type="SUPFAM" id="SSF48498">
    <property type="entry name" value="Tetracyclin repressor-like, C-terminal domain"/>
    <property type="match status" value="1"/>
</dbReference>
<dbReference type="Proteomes" id="UP000598146">
    <property type="component" value="Unassembled WGS sequence"/>
</dbReference>
<dbReference type="PANTHER" id="PTHR30055:SF234">
    <property type="entry name" value="HTH-TYPE TRANSCRIPTIONAL REGULATOR BETI"/>
    <property type="match status" value="1"/>
</dbReference>
<dbReference type="AlphaFoldDB" id="A0A931CCE4"/>
<evidence type="ECO:0000259" key="5">
    <source>
        <dbReference type="PROSITE" id="PS50977"/>
    </source>
</evidence>
<dbReference type="InterPro" id="IPR009057">
    <property type="entry name" value="Homeodomain-like_sf"/>
</dbReference>
<dbReference type="PROSITE" id="PS50977">
    <property type="entry name" value="HTH_TETR_2"/>
    <property type="match status" value="1"/>
</dbReference>
<dbReference type="InterPro" id="IPR036271">
    <property type="entry name" value="Tet_transcr_reg_TetR-rel_C_sf"/>
</dbReference>
<dbReference type="GO" id="GO:0003700">
    <property type="term" value="F:DNA-binding transcription factor activity"/>
    <property type="evidence" value="ECO:0007669"/>
    <property type="project" value="TreeGrafter"/>
</dbReference>
<dbReference type="InterPro" id="IPR050109">
    <property type="entry name" value="HTH-type_TetR-like_transc_reg"/>
</dbReference>
<comment type="caution">
    <text evidence="6">The sequence shown here is derived from an EMBL/GenBank/DDBJ whole genome shotgun (WGS) entry which is preliminary data.</text>
</comment>
<feature type="DNA-binding region" description="H-T-H motif" evidence="4">
    <location>
        <begin position="32"/>
        <end position="51"/>
    </location>
</feature>
<dbReference type="Gene3D" id="1.10.357.10">
    <property type="entry name" value="Tetracycline Repressor, domain 2"/>
    <property type="match status" value="1"/>
</dbReference>
<evidence type="ECO:0000313" key="6">
    <source>
        <dbReference type="EMBL" id="MBG0564563.1"/>
    </source>
</evidence>
<evidence type="ECO:0000256" key="2">
    <source>
        <dbReference type="ARBA" id="ARBA00023125"/>
    </source>
</evidence>
<protein>
    <submittedName>
        <fullName evidence="6">TetR/AcrR family transcriptional regulator</fullName>
    </submittedName>
</protein>
<dbReference type="SUPFAM" id="SSF46689">
    <property type="entry name" value="Homeodomain-like"/>
    <property type="match status" value="1"/>
</dbReference>
<dbReference type="GO" id="GO:0000976">
    <property type="term" value="F:transcription cis-regulatory region binding"/>
    <property type="evidence" value="ECO:0007669"/>
    <property type="project" value="TreeGrafter"/>
</dbReference>
<keyword evidence="1" id="KW-0805">Transcription regulation</keyword>
<dbReference type="InterPro" id="IPR001647">
    <property type="entry name" value="HTH_TetR"/>
</dbReference>
<accession>A0A931CCE4</accession>
<dbReference type="PANTHER" id="PTHR30055">
    <property type="entry name" value="HTH-TYPE TRANSCRIPTIONAL REGULATOR RUTR"/>
    <property type="match status" value="1"/>
</dbReference>
<evidence type="ECO:0000256" key="4">
    <source>
        <dbReference type="PROSITE-ProRule" id="PRU00335"/>
    </source>
</evidence>
<evidence type="ECO:0000256" key="1">
    <source>
        <dbReference type="ARBA" id="ARBA00023015"/>
    </source>
</evidence>
<dbReference type="Pfam" id="PF17940">
    <property type="entry name" value="TetR_C_31"/>
    <property type="match status" value="1"/>
</dbReference>
<evidence type="ECO:0000256" key="3">
    <source>
        <dbReference type="ARBA" id="ARBA00023163"/>
    </source>
</evidence>
<sequence>MVTTAERGREVRARLLRAATELIVERGWTATTTRVVADRAGVAPGLVHYHFASVQALLREAALDTARGLTAQIGPMLAGTRSAGDTVDLLFRALDGYSGTDPASVLLVEAYLAATRDDQLREALAGVITDFRRELAERLADHGVPGPETTAAVVAAAVDGVMLHRSLLGPERGDTTAVLRRLVRR</sequence>
<keyword evidence="2 4" id="KW-0238">DNA-binding</keyword>